<keyword evidence="4" id="KW-0175">Coiled coil</keyword>
<accession>A0AAW6THD2</accession>
<keyword evidence="3" id="KW-0804">Transcription</keyword>
<evidence type="ECO:0000256" key="3">
    <source>
        <dbReference type="ARBA" id="ARBA00023163"/>
    </source>
</evidence>
<proteinExistence type="predicted"/>
<keyword evidence="1" id="KW-0805">Transcription regulation</keyword>
<reference evidence="6" key="1">
    <citation type="submission" date="2019-04" db="EMBL/GenBank/DDBJ databases">
        <title>Moraxella osloensis CCUG 73412, isolated from corneal scrapings as causative agent of keratitis.</title>
        <authorList>
            <person name="Connolly G."/>
            <person name="Jaen-Luchoro D."/>
            <person name="Pinyeiro-Iglesias B."/>
            <person name="Curry A."/>
            <person name="Knowles S."/>
            <person name="Moore E.R.B."/>
        </authorList>
    </citation>
    <scope>NUCLEOTIDE SEQUENCE</scope>
    <source>
        <strain evidence="6">CCUG 73412</strain>
    </source>
</reference>
<dbReference type="CDD" id="cd06529">
    <property type="entry name" value="S24_LexA-like"/>
    <property type="match status" value="1"/>
</dbReference>
<sequence>MKNLSLRLEQARKNARLTRDEVVQLAAQTSGFSRSSLQDWEQEDNTREPKIEYLFDLARIYNVHPWTLLSGESLAQINTVDALAINSLNLLNNANQPINLDFPLPKWWLDGRDLEISQLVGYVYKGDTMSPTIASDAIVVVNKSENQLIDGGIYALLINSELFIRRVQRLPNGLRLISDNSKYPLFDIPQTKIDENGYFSVIGQVIFIGNDFKTV</sequence>
<dbReference type="Gene3D" id="1.10.260.40">
    <property type="entry name" value="lambda repressor-like DNA-binding domains"/>
    <property type="match status" value="1"/>
</dbReference>
<dbReference type="Pfam" id="PF00717">
    <property type="entry name" value="Peptidase_S24"/>
    <property type="match status" value="1"/>
</dbReference>
<organism evidence="6">
    <name type="scientific">Faucicola osloensis</name>
    <name type="common">Moraxella osloensis</name>
    <dbReference type="NCBI Taxonomy" id="34062"/>
    <lineage>
        <taxon>Bacteria</taxon>
        <taxon>Pseudomonadati</taxon>
        <taxon>Pseudomonadota</taxon>
        <taxon>Gammaproteobacteria</taxon>
        <taxon>Moraxellales</taxon>
        <taxon>Moraxellaceae</taxon>
        <taxon>Faucicola</taxon>
    </lineage>
</organism>
<dbReference type="Gene3D" id="2.10.109.10">
    <property type="entry name" value="Umud Fragment, subunit A"/>
    <property type="match status" value="1"/>
</dbReference>
<dbReference type="CDD" id="cd00093">
    <property type="entry name" value="HTH_XRE"/>
    <property type="match status" value="1"/>
</dbReference>
<name>A0AAW6THD2_FAUOS</name>
<dbReference type="InterPro" id="IPR001387">
    <property type="entry name" value="Cro/C1-type_HTH"/>
</dbReference>
<dbReference type="InterPro" id="IPR015927">
    <property type="entry name" value="Peptidase_S24_S26A/B/C"/>
</dbReference>
<evidence type="ECO:0000256" key="4">
    <source>
        <dbReference type="SAM" id="Coils"/>
    </source>
</evidence>
<dbReference type="EMBL" id="SSCJ01000013">
    <property type="protein sequence ID" value="MDI4510841.1"/>
    <property type="molecule type" value="Genomic_DNA"/>
</dbReference>
<dbReference type="SMART" id="SM00530">
    <property type="entry name" value="HTH_XRE"/>
    <property type="match status" value="1"/>
</dbReference>
<evidence type="ECO:0000259" key="5">
    <source>
        <dbReference type="PROSITE" id="PS50943"/>
    </source>
</evidence>
<gene>
    <name evidence="6" type="ORF">E6P75_11615</name>
</gene>
<dbReference type="GO" id="GO:0003677">
    <property type="term" value="F:DNA binding"/>
    <property type="evidence" value="ECO:0007669"/>
    <property type="project" value="UniProtKB-KW"/>
</dbReference>
<evidence type="ECO:0000256" key="1">
    <source>
        <dbReference type="ARBA" id="ARBA00023015"/>
    </source>
</evidence>
<dbReference type="PANTHER" id="PTHR40661">
    <property type="match status" value="1"/>
</dbReference>
<protein>
    <submittedName>
        <fullName evidence="6">LexA family transcriptional regulator</fullName>
    </submittedName>
</protein>
<dbReference type="PROSITE" id="PS50943">
    <property type="entry name" value="HTH_CROC1"/>
    <property type="match status" value="1"/>
</dbReference>
<dbReference type="AlphaFoldDB" id="A0AAW6THD2"/>
<dbReference type="InterPro" id="IPR039418">
    <property type="entry name" value="LexA-like"/>
</dbReference>
<dbReference type="PANTHER" id="PTHR40661:SF3">
    <property type="entry name" value="FELS-1 PROPHAGE TRANSCRIPTIONAL REGULATOR"/>
    <property type="match status" value="1"/>
</dbReference>
<dbReference type="SUPFAM" id="SSF51306">
    <property type="entry name" value="LexA/Signal peptidase"/>
    <property type="match status" value="1"/>
</dbReference>
<evidence type="ECO:0000313" key="6">
    <source>
        <dbReference type="EMBL" id="MDI4510841.1"/>
    </source>
</evidence>
<feature type="domain" description="HTH cro/C1-type" evidence="5">
    <location>
        <begin position="8"/>
        <end position="69"/>
    </location>
</feature>
<keyword evidence="2" id="KW-0238">DNA-binding</keyword>
<evidence type="ECO:0000256" key="2">
    <source>
        <dbReference type="ARBA" id="ARBA00023125"/>
    </source>
</evidence>
<dbReference type="SUPFAM" id="SSF47413">
    <property type="entry name" value="lambda repressor-like DNA-binding domains"/>
    <property type="match status" value="1"/>
</dbReference>
<dbReference type="Pfam" id="PF01381">
    <property type="entry name" value="HTH_3"/>
    <property type="match status" value="1"/>
</dbReference>
<dbReference type="InterPro" id="IPR010982">
    <property type="entry name" value="Lambda_DNA-bd_dom_sf"/>
</dbReference>
<dbReference type="InterPro" id="IPR036286">
    <property type="entry name" value="LexA/Signal_pep-like_sf"/>
</dbReference>
<feature type="coiled-coil region" evidence="4">
    <location>
        <begin position="1"/>
        <end position="28"/>
    </location>
</feature>
<comment type="caution">
    <text evidence="6">The sequence shown here is derived from an EMBL/GenBank/DDBJ whole genome shotgun (WGS) entry which is preliminary data.</text>
</comment>